<name>A0ABV7MC33_9PROT</name>
<accession>A0ABV7MC33</accession>
<dbReference type="EMBL" id="JBHRVA010000003">
    <property type="protein sequence ID" value="MFC3303028.1"/>
    <property type="molecule type" value="Genomic_DNA"/>
</dbReference>
<gene>
    <name evidence="1" type="ORF">ACFONP_09820</name>
</gene>
<sequence length="42" mass="4764">MDEDDQPLFLDDVYGRDEELRSRLQAVDSEAEQQVAALLDPA</sequence>
<evidence type="ECO:0000313" key="2">
    <source>
        <dbReference type="Proteomes" id="UP001595607"/>
    </source>
</evidence>
<protein>
    <submittedName>
        <fullName evidence="1">Uncharacterized protein</fullName>
    </submittedName>
</protein>
<reference evidence="2" key="1">
    <citation type="journal article" date="2019" name="Int. J. Syst. Evol. Microbiol.">
        <title>The Global Catalogue of Microorganisms (GCM) 10K type strain sequencing project: providing services to taxonomists for standard genome sequencing and annotation.</title>
        <authorList>
            <consortium name="The Broad Institute Genomics Platform"/>
            <consortium name="The Broad Institute Genome Sequencing Center for Infectious Disease"/>
            <person name="Wu L."/>
            <person name="Ma J."/>
        </authorList>
    </citation>
    <scope>NUCLEOTIDE SEQUENCE [LARGE SCALE GENOMIC DNA]</scope>
    <source>
        <strain evidence="2">KCTC 22245</strain>
    </source>
</reference>
<dbReference type="RefSeq" id="WP_268249059.1">
    <property type="nucleotide sequence ID" value="NZ_BMXU01000002.1"/>
</dbReference>
<keyword evidence="2" id="KW-1185">Reference proteome</keyword>
<dbReference type="Proteomes" id="UP001595607">
    <property type="component" value="Unassembled WGS sequence"/>
</dbReference>
<organism evidence="1 2">
    <name type="scientific">Parvularcula lutaonensis</name>
    <dbReference type="NCBI Taxonomy" id="491923"/>
    <lineage>
        <taxon>Bacteria</taxon>
        <taxon>Pseudomonadati</taxon>
        <taxon>Pseudomonadota</taxon>
        <taxon>Alphaproteobacteria</taxon>
        <taxon>Parvularculales</taxon>
        <taxon>Parvularculaceae</taxon>
        <taxon>Parvularcula</taxon>
    </lineage>
</organism>
<proteinExistence type="predicted"/>
<comment type="caution">
    <text evidence="1">The sequence shown here is derived from an EMBL/GenBank/DDBJ whole genome shotgun (WGS) entry which is preliminary data.</text>
</comment>
<evidence type="ECO:0000313" key="1">
    <source>
        <dbReference type="EMBL" id="MFC3303028.1"/>
    </source>
</evidence>